<keyword evidence="2" id="KW-1185">Reference proteome</keyword>
<reference evidence="1 2" key="1">
    <citation type="submission" date="2023-09" db="EMBL/GenBank/DDBJ databases">
        <authorList>
            <person name="Wang M."/>
        </authorList>
    </citation>
    <scope>NUCLEOTIDE SEQUENCE [LARGE SCALE GENOMIC DNA]</scope>
    <source>
        <strain evidence="1">GT-2023</strain>
        <tissue evidence="1">Liver</tissue>
    </source>
</reference>
<organism evidence="1 2">
    <name type="scientific">Cirrhinus molitorella</name>
    <name type="common">mud carp</name>
    <dbReference type="NCBI Taxonomy" id="172907"/>
    <lineage>
        <taxon>Eukaryota</taxon>
        <taxon>Metazoa</taxon>
        <taxon>Chordata</taxon>
        <taxon>Craniata</taxon>
        <taxon>Vertebrata</taxon>
        <taxon>Euteleostomi</taxon>
        <taxon>Actinopterygii</taxon>
        <taxon>Neopterygii</taxon>
        <taxon>Teleostei</taxon>
        <taxon>Ostariophysi</taxon>
        <taxon>Cypriniformes</taxon>
        <taxon>Cyprinidae</taxon>
        <taxon>Labeoninae</taxon>
        <taxon>Labeonini</taxon>
        <taxon>Cirrhinus</taxon>
    </lineage>
</organism>
<proteinExistence type="predicted"/>
<protein>
    <submittedName>
        <fullName evidence="1">Uncharacterized protein</fullName>
    </submittedName>
</protein>
<evidence type="ECO:0000313" key="1">
    <source>
        <dbReference type="EMBL" id="KAL1248797.1"/>
    </source>
</evidence>
<sequence length="152" mass="16636">MQFHTPHSGLRGSFNHSVSKRDAPIKRSNAWCNEYGPSLMACKIPHYSSTQGSDAPSPSAFPANAALDADYKNDCVALHPQNVGQFVGEKLDLVARRTCGTISGRFIIEMCLQKTIHSGLLGLYQRAWPLEGSDVLRILAHLDPCALDLMNV</sequence>
<accession>A0ABR3L7I7</accession>
<gene>
    <name evidence="1" type="ORF">QQF64_022115</name>
</gene>
<dbReference type="EMBL" id="JAYMGO010000024">
    <property type="protein sequence ID" value="KAL1248797.1"/>
    <property type="molecule type" value="Genomic_DNA"/>
</dbReference>
<evidence type="ECO:0000313" key="2">
    <source>
        <dbReference type="Proteomes" id="UP001558613"/>
    </source>
</evidence>
<dbReference type="Proteomes" id="UP001558613">
    <property type="component" value="Unassembled WGS sequence"/>
</dbReference>
<comment type="caution">
    <text evidence="1">The sequence shown here is derived from an EMBL/GenBank/DDBJ whole genome shotgun (WGS) entry which is preliminary data.</text>
</comment>
<name>A0ABR3L7I7_9TELE</name>